<evidence type="ECO:0000256" key="2">
    <source>
        <dbReference type="SAM" id="SignalP"/>
    </source>
</evidence>
<reference evidence="3 4" key="1">
    <citation type="submission" date="2014-11" db="EMBL/GenBank/DDBJ databases">
        <authorList>
            <person name="Zhu J."/>
            <person name="Qi W."/>
            <person name="Song R."/>
        </authorList>
    </citation>
    <scope>NUCLEOTIDE SEQUENCE [LARGE SCALE GENOMIC DNA]</scope>
</reference>
<evidence type="ECO:0000313" key="3">
    <source>
        <dbReference type="EMBL" id="CEM33077.1"/>
    </source>
</evidence>
<feature type="chain" id="PRO_5005190557" evidence="2">
    <location>
        <begin position="17"/>
        <end position="447"/>
    </location>
</feature>
<keyword evidence="2" id="KW-0732">Signal</keyword>
<dbReference type="Proteomes" id="UP000041254">
    <property type="component" value="Unassembled WGS sequence"/>
</dbReference>
<feature type="signal peptide" evidence="2">
    <location>
        <begin position="1"/>
        <end position="16"/>
    </location>
</feature>
<organism evidence="3 4">
    <name type="scientific">Vitrella brassicaformis (strain CCMP3155)</name>
    <dbReference type="NCBI Taxonomy" id="1169540"/>
    <lineage>
        <taxon>Eukaryota</taxon>
        <taxon>Sar</taxon>
        <taxon>Alveolata</taxon>
        <taxon>Colpodellida</taxon>
        <taxon>Vitrellaceae</taxon>
        <taxon>Vitrella</taxon>
    </lineage>
</organism>
<evidence type="ECO:0000256" key="1">
    <source>
        <dbReference type="SAM" id="MobiDB-lite"/>
    </source>
</evidence>
<feature type="region of interest" description="Disordered" evidence="1">
    <location>
        <begin position="82"/>
        <end position="179"/>
    </location>
</feature>
<dbReference type="EMBL" id="CDMY01000770">
    <property type="protein sequence ID" value="CEM33077.1"/>
    <property type="molecule type" value="Genomic_DNA"/>
</dbReference>
<sequence>MYVFFVALALLVPALSFHVDTGVTNAAYHEVRRHIKASDGPSVEPASAPSTYKDSKERLAEAFASPFDFTEEEIKAMAEVPLEEAGAAPPPPPTVAADEPEPAPEESGGGPDEAPQKEGDTVAQPETQPEGEPGSAINKDKTEEAAPSPPTAPEPSKLTAPNATGPVDDATGNEYVLGEPRPKRRWVSVGYDAPWSSSPGFADPMAAAKKSEPEPEPPLPAPVPMQVSEIIVTRWKDYEATEDYGNVVDLFEKAEPFPQCCACIQFPEGHTGDDIRTIPFEQRHCVKVPEQLPFPGKEEGTEKRAFAAADCTKICEDNFSKEGFTVKDFFYTRAMAQNDESKNFMNRCETAGRCMQIYVDRALDDDFKPCETLEKCPECTKYGDRSFGASWYFRCKEAGGAVLDTLREAYEAEKVPITIKEGDLLVYDYQTQPKTLYALQKWPAEMA</sequence>
<evidence type="ECO:0000313" key="4">
    <source>
        <dbReference type="Proteomes" id="UP000041254"/>
    </source>
</evidence>
<protein>
    <submittedName>
        <fullName evidence="3">Uncharacterized protein</fullName>
    </submittedName>
</protein>
<dbReference type="VEuPathDB" id="CryptoDB:Vbra_18460"/>
<dbReference type="InParanoid" id="A0A0G4GRU4"/>
<accession>A0A0G4GRU4</accession>
<name>A0A0G4GRU4_VITBC</name>
<feature type="region of interest" description="Disordered" evidence="1">
    <location>
        <begin position="196"/>
        <end position="223"/>
    </location>
</feature>
<dbReference type="AlphaFoldDB" id="A0A0G4GRU4"/>
<keyword evidence="4" id="KW-1185">Reference proteome</keyword>
<gene>
    <name evidence="3" type="ORF">Vbra_18460</name>
</gene>
<proteinExistence type="predicted"/>